<dbReference type="InterPro" id="IPR000281">
    <property type="entry name" value="HTH_RpiR"/>
</dbReference>
<dbReference type="AlphaFoldDB" id="F2BCD6"/>
<dbReference type="InterPro" id="IPR036388">
    <property type="entry name" value="WH-like_DNA-bd_sf"/>
</dbReference>
<keyword evidence="4" id="KW-0804">Transcription</keyword>
<dbReference type="PROSITE" id="PS51071">
    <property type="entry name" value="HTH_RPIR"/>
    <property type="match status" value="1"/>
</dbReference>
<dbReference type="Proteomes" id="UP000004105">
    <property type="component" value="Unassembled WGS sequence"/>
</dbReference>
<dbReference type="SUPFAM" id="SSF46689">
    <property type="entry name" value="Homeodomain-like"/>
    <property type="match status" value="1"/>
</dbReference>
<name>F2BCD6_9NEIS</name>
<dbReference type="EMBL" id="AFAY01000029">
    <property type="protein sequence ID" value="EGF10893.1"/>
    <property type="molecule type" value="Genomic_DNA"/>
</dbReference>
<evidence type="ECO:0000313" key="7">
    <source>
        <dbReference type="EMBL" id="EGF10893.1"/>
    </source>
</evidence>
<keyword evidence="2" id="KW-0238">DNA-binding</keyword>
<dbReference type="Gene3D" id="1.10.10.10">
    <property type="entry name" value="Winged helix-like DNA-binding domain superfamily/Winged helix DNA-binding domain"/>
    <property type="match status" value="1"/>
</dbReference>
<proteinExistence type="predicted"/>
<organism evidence="7 8">
    <name type="scientific">Neisseria bacilliformis ATCC BAA-1200</name>
    <dbReference type="NCBI Taxonomy" id="888742"/>
    <lineage>
        <taxon>Bacteria</taxon>
        <taxon>Pseudomonadati</taxon>
        <taxon>Pseudomonadota</taxon>
        <taxon>Betaproteobacteria</taxon>
        <taxon>Neisseriales</taxon>
        <taxon>Neisseriaceae</taxon>
        <taxon>Neisseria</taxon>
    </lineage>
</organism>
<evidence type="ECO:0000256" key="3">
    <source>
        <dbReference type="ARBA" id="ARBA00023152"/>
    </source>
</evidence>
<evidence type="ECO:0000256" key="4">
    <source>
        <dbReference type="ARBA" id="ARBA00023163"/>
    </source>
</evidence>
<dbReference type="Pfam" id="PF01380">
    <property type="entry name" value="SIS"/>
    <property type="match status" value="1"/>
</dbReference>
<dbReference type="GO" id="GO:0097367">
    <property type="term" value="F:carbohydrate derivative binding"/>
    <property type="evidence" value="ECO:0007669"/>
    <property type="project" value="InterPro"/>
</dbReference>
<dbReference type="SUPFAM" id="SSF53697">
    <property type="entry name" value="SIS domain"/>
    <property type="match status" value="1"/>
</dbReference>
<gene>
    <name evidence="7" type="primary">hexR</name>
    <name evidence="7" type="ORF">HMPREF9123_1364</name>
</gene>
<dbReference type="GO" id="GO:0006096">
    <property type="term" value="P:glycolytic process"/>
    <property type="evidence" value="ECO:0007669"/>
    <property type="project" value="UniProtKB-KW"/>
</dbReference>
<keyword evidence="1" id="KW-0805">Transcription regulation</keyword>
<dbReference type="InterPro" id="IPR046348">
    <property type="entry name" value="SIS_dom_sf"/>
</dbReference>
<dbReference type="InterPro" id="IPR009057">
    <property type="entry name" value="Homeodomain-like_sf"/>
</dbReference>
<evidence type="ECO:0000259" key="6">
    <source>
        <dbReference type="PROSITE" id="PS51464"/>
    </source>
</evidence>
<dbReference type="InterPro" id="IPR001347">
    <property type="entry name" value="SIS_dom"/>
</dbReference>
<dbReference type="Pfam" id="PF01418">
    <property type="entry name" value="HTH_6"/>
    <property type="match status" value="1"/>
</dbReference>
<comment type="caution">
    <text evidence="7">The sequence shown here is derived from an EMBL/GenBank/DDBJ whole genome shotgun (WGS) entry which is preliminary data.</text>
</comment>
<dbReference type="GO" id="GO:0003677">
    <property type="term" value="F:DNA binding"/>
    <property type="evidence" value="ECO:0007669"/>
    <property type="project" value="UniProtKB-KW"/>
</dbReference>
<dbReference type="InterPro" id="IPR047640">
    <property type="entry name" value="RpiR-like"/>
</dbReference>
<dbReference type="STRING" id="267212.GCA_001063965_01981"/>
<dbReference type="CDD" id="cd05013">
    <property type="entry name" value="SIS_RpiR"/>
    <property type="match status" value="1"/>
</dbReference>
<dbReference type="GO" id="GO:0003700">
    <property type="term" value="F:DNA-binding transcription factor activity"/>
    <property type="evidence" value="ECO:0007669"/>
    <property type="project" value="InterPro"/>
</dbReference>
<protein>
    <submittedName>
        <fullName evidence="7">Transcriptional regulator HexR</fullName>
    </submittedName>
</protein>
<accession>F2BCD6</accession>
<dbReference type="PROSITE" id="PS51464">
    <property type="entry name" value="SIS"/>
    <property type="match status" value="1"/>
</dbReference>
<evidence type="ECO:0000256" key="1">
    <source>
        <dbReference type="ARBA" id="ARBA00023015"/>
    </source>
</evidence>
<dbReference type="Gene3D" id="3.40.50.10490">
    <property type="entry name" value="Glucose-6-phosphate isomerase like protein, domain 1"/>
    <property type="match status" value="1"/>
</dbReference>
<dbReference type="HOGENOM" id="CLU_055769_0_0_4"/>
<keyword evidence="3" id="KW-0324">Glycolysis</keyword>
<dbReference type="PANTHER" id="PTHR30514">
    <property type="entry name" value="GLUCOKINASE"/>
    <property type="match status" value="1"/>
</dbReference>
<evidence type="ECO:0000313" key="8">
    <source>
        <dbReference type="Proteomes" id="UP000004105"/>
    </source>
</evidence>
<reference evidence="7 8" key="1">
    <citation type="submission" date="2011-02" db="EMBL/GenBank/DDBJ databases">
        <authorList>
            <person name="Muzny D."/>
            <person name="Qin X."/>
            <person name="Deng J."/>
            <person name="Jiang H."/>
            <person name="Liu Y."/>
            <person name="Qu J."/>
            <person name="Song X.-Z."/>
            <person name="Zhang L."/>
            <person name="Thornton R."/>
            <person name="Coyle M."/>
            <person name="Francisco L."/>
            <person name="Jackson L."/>
            <person name="Javaid M."/>
            <person name="Korchina V."/>
            <person name="Kovar C."/>
            <person name="Mata R."/>
            <person name="Mathew T."/>
            <person name="Ngo R."/>
            <person name="Nguyen L."/>
            <person name="Nguyen N."/>
            <person name="Okwuonu G."/>
            <person name="Ongeri F."/>
            <person name="Pham C."/>
            <person name="Simmons D."/>
            <person name="Wilczek-Boney K."/>
            <person name="Hale W."/>
            <person name="Jakkamsetti A."/>
            <person name="Pham P."/>
            <person name="Ruth R."/>
            <person name="San Lucas F."/>
            <person name="Warren J."/>
            <person name="Zhang J."/>
            <person name="Zhao Z."/>
            <person name="Zhou C."/>
            <person name="Zhu D."/>
            <person name="Lee S."/>
            <person name="Bess C."/>
            <person name="Blankenburg K."/>
            <person name="Forbes L."/>
            <person name="Fu Q."/>
            <person name="Gubbala S."/>
            <person name="Hirani K."/>
            <person name="Jayaseelan J.C."/>
            <person name="Lara F."/>
            <person name="Munidasa M."/>
            <person name="Palculict T."/>
            <person name="Patil S."/>
            <person name="Pu L.-L."/>
            <person name="Saada N."/>
            <person name="Tang L."/>
            <person name="Weissenberger G."/>
            <person name="Zhu Y."/>
            <person name="Hemphill L."/>
            <person name="Shang Y."/>
            <person name="Youmans B."/>
            <person name="Ayvaz T."/>
            <person name="Ross M."/>
            <person name="Santibanez J."/>
            <person name="Aqrawi P."/>
            <person name="Gross S."/>
            <person name="Joshi V."/>
            <person name="Fowler G."/>
            <person name="Nazareth L."/>
            <person name="Reid J."/>
            <person name="Worley K."/>
            <person name="Petrosino J."/>
            <person name="Highlander S."/>
            <person name="Gibbs R."/>
        </authorList>
    </citation>
    <scope>NUCLEOTIDE SEQUENCE [LARGE SCALE GENOMIC DNA]</scope>
    <source>
        <strain evidence="7 8">ATCC BAA-1200</strain>
    </source>
</reference>
<evidence type="ECO:0000259" key="5">
    <source>
        <dbReference type="PROSITE" id="PS51071"/>
    </source>
</evidence>
<dbReference type="InterPro" id="IPR035472">
    <property type="entry name" value="RpiR-like_SIS"/>
</dbReference>
<sequence>MRPSEKQKNKQNRNKETTVLNRISESLDKLSAAERKVGECALADPKWFVHAAVADIAARATVSQPTVIRFCRSLGCKGLPEFKLDLSADISRAGMPFVHEQLNEGDDMAAVMEKVLGNTAAAILGARRFLDEAELEKAVSLLHGARRIEFYGMGNSGIVAQDAQHKFFRFGISAVAYSDLHIQLMAAAVLSPQDTIVVISKSGTPAGLLEVAAAAKENGASVIAVTRAGSPLAAAADCVLNVFTQEDSERYTPMISRLLQLTVIDILAIGLALRLGETASLQLAKGKQTLRERLPAAAR</sequence>
<evidence type="ECO:0000256" key="2">
    <source>
        <dbReference type="ARBA" id="ARBA00023125"/>
    </source>
</evidence>
<dbReference type="PANTHER" id="PTHR30514:SF1">
    <property type="entry name" value="HTH-TYPE TRANSCRIPTIONAL REGULATOR HEXR-RELATED"/>
    <property type="match status" value="1"/>
</dbReference>
<feature type="domain" description="SIS" evidence="6">
    <location>
        <begin position="138"/>
        <end position="277"/>
    </location>
</feature>
<keyword evidence="8" id="KW-1185">Reference proteome</keyword>
<feature type="domain" description="HTH rpiR-type" evidence="5">
    <location>
        <begin position="17"/>
        <end position="93"/>
    </location>
</feature>